<protein>
    <recommendedName>
        <fullName evidence="3">Transcriptional regulator</fullName>
    </recommendedName>
</protein>
<name>A0ABF7QPJ4_RHILW</name>
<evidence type="ECO:0000313" key="2">
    <source>
        <dbReference type="Proteomes" id="UP000008330"/>
    </source>
</evidence>
<proteinExistence type="predicted"/>
<organism evidence="1 2">
    <name type="scientific">Rhizobium leguminosarum bv. trifolii (strain WSM2304)</name>
    <dbReference type="NCBI Taxonomy" id="395492"/>
    <lineage>
        <taxon>Bacteria</taxon>
        <taxon>Pseudomonadati</taxon>
        <taxon>Pseudomonadota</taxon>
        <taxon>Alphaproteobacteria</taxon>
        <taxon>Hyphomicrobiales</taxon>
        <taxon>Rhizobiaceae</taxon>
        <taxon>Rhizobium/Agrobacterium group</taxon>
        <taxon>Rhizobium</taxon>
    </lineage>
</organism>
<reference evidence="1 2" key="1">
    <citation type="journal article" date="2010" name="Stand. Genomic Sci.">
        <title>Complete genome sequence of Rhizobium leguminosarum bv trifolii strain WSM2304, an effective microsymbiont of the South American clover Trifolium polymorphum.</title>
        <authorList>
            <person name="Reeve W."/>
            <person name="O'Hara G."/>
            <person name="Chain P."/>
            <person name="Ardley J."/>
            <person name="Brau L."/>
            <person name="Nandesena K."/>
            <person name="Tiwari R."/>
            <person name="Malfatti S."/>
            <person name="Kiss H."/>
            <person name="Lapidus A."/>
            <person name="Copeland A."/>
            <person name="Nolan M."/>
            <person name="Land M."/>
            <person name="Ivanova N."/>
            <person name="Mavromatis K."/>
            <person name="Markowitz V."/>
            <person name="Kyrpides N."/>
            <person name="Melino V."/>
            <person name="Denton M."/>
            <person name="Yates R."/>
            <person name="Howieson J."/>
        </authorList>
    </citation>
    <scope>NUCLEOTIDE SEQUENCE [LARGE SCALE GENOMIC DNA]</scope>
    <source>
        <strain evidence="1 2">WSM2304</strain>
    </source>
</reference>
<sequence length="79" mass="8706">MSKTPSSISALIDEWETIGEFAADVGCGYEAARQMRLRESISPRHWNGVIAAASRKSITGIDWKWLATRHTSSRKAVSA</sequence>
<dbReference type="RefSeq" id="WP_012558254.1">
    <property type="nucleotide sequence ID" value="NC_011369.1"/>
</dbReference>
<accession>A0ABF7QPJ4</accession>
<evidence type="ECO:0008006" key="3">
    <source>
        <dbReference type="Google" id="ProtNLM"/>
    </source>
</evidence>
<dbReference type="Proteomes" id="UP000008330">
    <property type="component" value="Chromosome"/>
</dbReference>
<evidence type="ECO:0000313" key="1">
    <source>
        <dbReference type="EMBL" id="ACI55730.1"/>
    </source>
</evidence>
<gene>
    <name evidence="1" type="ordered locus">Rleg2_2456</name>
</gene>
<dbReference type="AlphaFoldDB" id="A0ABF7QPJ4"/>
<dbReference type="KEGG" id="rlt:Rleg2_2456"/>
<dbReference type="EMBL" id="CP001191">
    <property type="protein sequence ID" value="ACI55730.1"/>
    <property type="molecule type" value="Genomic_DNA"/>
</dbReference>
<keyword evidence="2" id="KW-1185">Reference proteome</keyword>